<proteinExistence type="predicted"/>
<accession>A0ABQ0EI07</accession>
<protein>
    <submittedName>
        <fullName evidence="2">Uncharacterized protein</fullName>
    </submittedName>
</protein>
<dbReference type="EMBL" id="BAAFST010000002">
    <property type="protein sequence ID" value="GAB1286738.1"/>
    <property type="molecule type" value="Genomic_DNA"/>
</dbReference>
<evidence type="ECO:0000256" key="1">
    <source>
        <dbReference type="SAM" id="MobiDB-lite"/>
    </source>
</evidence>
<organism evidence="2 3">
    <name type="scientific">Apodemus speciosus</name>
    <name type="common">Large Japanese field mouse</name>
    <dbReference type="NCBI Taxonomy" id="105296"/>
    <lineage>
        <taxon>Eukaryota</taxon>
        <taxon>Metazoa</taxon>
        <taxon>Chordata</taxon>
        <taxon>Craniata</taxon>
        <taxon>Vertebrata</taxon>
        <taxon>Euteleostomi</taxon>
        <taxon>Mammalia</taxon>
        <taxon>Eutheria</taxon>
        <taxon>Euarchontoglires</taxon>
        <taxon>Glires</taxon>
        <taxon>Rodentia</taxon>
        <taxon>Myomorpha</taxon>
        <taxon>Muroidea</taxon>
        <taxon>Muridae</taxon>
        <taxon>Murinae</taxon>
        <taxon>Apodemus</taxon>
    </lineage>
</organism>
<evidence type="ECO:0000313" key="2">
    <source>
        <dbReference type="EMBL" id="GAB1286738.1"/>
    </source>
</evidence>
<keyword evidence="3" id="KW-1185">Reference proteome</keyword>
<sequence>MAWTGQTVNPPRVAPPLHTSGVCQASDGQPRQGAELRSQRNSS</sequence>
<feature type="region of interest" description="Disordered" evidence="1">
    <location>
        <begin position="1"/>
        <end position="43"/>
    </location>
</feature>
<name>A0ABQ0EI07_APOSI</name>
<evidence type="ECO:0000313" key="3">
    <source>
        <dbReference type="Proteomes" id="UP001623349"/>
    </source>
</evidence>
<dbReference type="Proteomes" id="UP001623349">
    <property type="component" value="Unassembled WGS sequence"/>
</dbReference>
<gene>
    <name evidence="2" type="ORF">APTSU1_000196800</name>
</gene>
<comment type="caution">
    <text evidence="2">The sequence shown here is derived from an EMBL/GenBank/DDBJ whole genome shotgun (WGS) entry which is preliminary data.</text>
</comment>
<reference evidence="2 3" key="1">
    <citation type="submission" date="2024-08" db="EMBL/GenBank/DDBJ databases">
        <title>The draft genome of Apodemus speciosus.</title>
        <authorList>
            <person name="Nabeshima K."/>
            <person name="Suzuki S."/>
            <person name="Onuma M."/>
        </authorList>
    </citation>
    <scope>NUCLEOTIDE SEQUENCE [LARGE SCALE GENOMIC DNA]</scope>
    <source>
        <strain evidence="2">IB14-021</strain>
    </source>
</reference>